<reference evidence="1 3" key="1">
    <citation type="submission" date="2015-11" db="EMBL/GenBank/DDBJ databases">
        <title>Genomic analysis of 38 Legionella species identifies large and diverse effector repertoires.</title>
        <authorList>
            <person name="Burstein D."/>
            <person name="Amaro F."/>
            <person name="Zusman T."/>
            <person name="Lifshitz Z."/>
            <person name="Cohen O."/>
            <person name="Gilbert J.A."/>
            <person name="Pupko T."/>
            <person name="Shuman H.A."/>
            <person name="Segal G."/>
        </authorList>
    </citation>
    <scope>NUCLEOTIDE SEQUENCE [LARGE SCALE GENOMIC DNA]</scope>
    <source>
        <strain evidence="1 3">CDC#1407-AL-14</strain>
    </source>
</reference>
<evidence type="ECO:0000313" key="4">
    <source>
        <dbReference type="Proteomes" id="UP000255066"/>
    </source>
</evidence>
<organism evidence="2 4">
    <name type="scientific">Legionella birminghamensis</name>
    <dbReference type="NCBI Taxonomy" id="28083"/>
    <lineage>
        <taxon>Bacteria</taxon>
        <taxon>Pseudomonadati</taxon>
        <taxon>Pseudomonadota</taxon>
        <taxon>Gammaproteobacteria</taxon>
        <taxon>Legionellales</taxon>
        <taxon>Legionellaceae</taxon>
        <taxon>Legionella</taxon>
    </lineage>
</organism>
<reference evidence="2 4" key="2">
    <citation type="submission" date="2018-06" db="EMBL/GenBank/DDBJ databases">
        <authorList>
            <consortium name="Pathogen Informatics"/>
            <person name="Doyle S."/>
        </authorList>
    </citation>
    <scope>NUCLEOTIDE SEQUENCE [LARGE SCALE GENOMIC DNA]</scope>
    <source>
        <strain evidence="2 4">NCTC12437</strain>
    </source>
</reference>
<dbReference type="EMBL" id="LNXT01000011">
    <property type="protein sequence ID" value="KTC74319.1"/>
    <property type="molecule type" value="Genomic_DNA"/>
</dbReference>
<evidence type="ECO:0000313" key="3">
    <source>
        <dbReference type="Proteomes" id="UP000054735"/>
    </source>
</evidence>
<sequence length="201" mass="23168">MGFWQKLQSVSDQYAETTHCTVPFIDIAKQILNQCMTNCAYMYEMLVQIKPFKSYSRQYLRRGLELLANDSLDEREQFKIVISSLLAAKYYNDHHHAGDKYYQSNPLHLTVEMKYNLGTLLKPHEKPSFTEQDADFDNKIDVISSAVLNGEINLDKSLFINSSLISAELFNQKLQALCDRYEIGLSMEEQTESYRAPGASR</sequence>
<evidence type="ECO:0000313" key="2">
    <source>
        <dbReference type="EMBL" id="STX32563.1"/>
    </source>
</evidence>
<name>A0A378IC16_9GAMM</name>
<dbReference type="EMBL" id="UGNW01000001">
    <property type="protein sequence ID" value="STX32563.1"/>
    <property type="molecule type" value="Genomic_DNA"/>
</dbReference>
<dbReference type="RefSeq" id="WP_058523003.1">
    <property type="nucleotide sequence ID" value="NZ_CAAAHV010000001.1"/>
</dbReference>
<proteinExistence type="predicted"/>
<keyword evidence="3" id="KW-1185">Reference proteome</keyword>
<evidence type="ECO:0000313" key="1">
    <source>
        <dbReference type="EMBL" id="KTC74319.1"/>
    </source>
</evidence>
<gene>
    <name evidence="1" type="ORF">Lbir_0905</name>
    <name evidence="2" type="ORF">NCTC12437_02354</name>
</gene>
<accession>A0A378IC16</accession>
<protein>
    <submittedName>
        <fullName evidence="2">Uncharacterized protein</fullName>
    </submittedName>
</protein>
<dbReference type="Proteomes" id="UP000255066">
    <property type="component" value="Unassembled WGS sequence"/>
</dbReference>
<dbReference type="AlphaFoldDB" id="A0A378IC16"/>
<dbReference type="Proteomes" id="UP000054735">
    <property type="component" value="Unassembled WGS sequence"/>
</dbReference>
<dbReference type="OrthoDB" id="5650072at2"/>